<dbReference type="EMBL" id="JBBIAA010000027">
    <property type="protein sequence ID" value="MEJ5946598.1"/>
    <property type="molecule type" value="Genomic_DNA"/>
</dbReference>
<name>A0ABU8RNC1_9ACTN</name>
<keyword evidence="1" id="KW-0472">Membrane</keyword>
<proteinExistence type="predicted"/>
<keyword evidence="1" id="KW-0812">Transmembrane</keyword>
<sequence>MPTPPPRLRTPALVVTAVVGLAVVVTALLLGQVVSALLAVLLTGVLALLLLVPGRVVTPLARRVREERSQAGLATARELAADRVEVLERLTGLESTAREAHDAAARAAAAAERLEPLLADVRDRLSAGAEALSLIREQGQGAVDAPALRQELGFAVRAVGVDTWSLQRLAHRLGPDVPLLAPGRARGWVATAETVLALVEDVLARPAGTSVVECGSGTSTCWLAAAAQRSGAHVVALEHSPQYAAQTRAELERAGLGGWATVVDAPLSAIGLVGHETPWYSRALDVLPGRIDVLFVDGPPGGTGPSARHPAFPVLERRLSSGASVVLDDTDRTEELRLVERWVEGSAGRLVVTGRTDRATLMTYGTAPYAGPAAGA</sequence>
<keyword evidence="1" id="KW-1133">Transmembrane helix</keyword>
<dbReference type="Pfam" id="PF13578">
    <property type="entry name" value="Methyltransf_24"/>
    <property type="match status" value="1"/>
</dbReference>
<dbReference type="EC" id="2.1.1.-" evidence="2"/>
<feature type="transmembrane region" description="Helical" evidence="1">
    <location>
        <begin position="36"/>
        <end position="58"/>
    </location>
</feature>
<keyword evidence="2" id="KW-0808">Transferase</keyword>
<dbReference type="SUPFAM" id="SSF53335">
    <property type="entry name" value="S-adenosyl-L-methionine-dependent methyltransferases"/>
    <property type="match status" value="1"/>
</dbReference>
<dbReference type="Gene3D" id="3.40.50.150">
    <property type="entry name" value="Vaccinia Virus protein VP39"/>
    <property type="match status" value="1"/>
</dbReference>
<organism evidence="2 3">
    <name type="scientific">Pseudokineococcus basanitobsidens</name>
    <dbReference type="NCBI Taxonomy" id="1926649"/>
    <lineage>
        <taxon>Bacteria</taxon>
        <taxon>Bacillati</taxon>
        <taxon>Actinomycetota</taxon>
        <taxon>Actinomycetes</taxon>
        <taxon>Kineosporiales</taxon>
        <taxon>Kineosporiaceae</taxon>
        <taxon>Pseudokineococcus</taxon>
    </lineage>
</organism>
<dbReference type="InterPro" id="IPR029063">
    <property type="entry name" value="SAM-dependent_MTases_sf"/>
</dbReference>
<accession>A0ABU8RNC1</accession>
<gene>
    <name evidence="2" type="ORF">WDZ17_14970</name>
</gene>
<evidence type="ECO:0000313" key="2">
    <source>
        <dbReference type="EMBL" id="MEJ5946598.1"/>
    </source>
</evidence>
<dbReference type="GO" id="GO:0008168">
    <property type="term" value="F:methyltransferase activity"/>
    <property type="evidence" value="ECO:0007669"/>
    <property type="project" value="UniProtKB-KW"/>
</dbReference>
<dbReference type="RefSeq" id="WP_339575980.1">
    <property type="nucleotide sequence ID" value="NZ_JBBIAA010000027.1"/>
</dbReference>
<evidence type="ECO:0000313" key="3">
    <source>
        <dbReference type="Proteomes" id="UP001387100"/>
    </source>
</evidence>
<protein>
    <submittedName>
        <fullName evidence="2">Class I SAM-dependent methyltransferase</fullName>
        <ecNumber evidence="2">2.1.1.-</ecNumber>
    </submittedName>
</protein>
<dbReference type="GO" id="GO:0032259">
    <property type="term" value="P:methylation"/>
    <property type="evidence" value="ECO:0007669"/>
    <property type="project" value="UniProtKB-KW"/>
</dbReference>
<comment type="caution">
    <text evidence="2">The sequence shown here is derived from an EMBL/GenBank/DDBJ whole genome shotgun (WGS) entry which is preliminary data.</text>
</comment>
<reference evidence="2 3" key="1">
    <citation type="journal article" date="2017" name="Int. J. Syst. Evol. Microbiol.">
        <title>Pseudokineococcus basanitobsidens sp. nov., isolated from volcanic rock.</title>
        <authorList>
            <person name="Lee D.W."/>
            <person name="Park M.Y."/>
            <person name="Kim J.J."/>
            <person name="Kim B.S."/>
        </authorList>
    </citation>
    <scope>NUCLEOTIDE SEQUENCE [LARGE SCALE GENOMIC DNA]</scope>
    <source>
        <strain evidence="2 3">DSM 103726</strain>
    </source>
</reference>
<dbReference type="Proteomes" id="UP001387100">
    <property type="component" value="Unassembled WGS sequence"/>
</dbReference>
<feature type="transmembrane region" description="Helical" evidence="1">
    <location>
        <begin position="12"/>
        <end position="30"/>
    </location>
</feature>
<keyword evidence="3" id="KW-1185">Reference proteome</keyword>
<keyword evidence="2" id="KW-0489">Methyltransferase</keyword>
<evidence type="ECO:0000256" key="1">
    <source>
        <dbReference type="SAM" id="Phobius"/>
    </source>
</evidence>